<evidence type="ECO:0000313" key="3">
    <source>
        <dbReference type="Proteomes" id="UP000220251"/>
    </source>
</evidence>
<keyword evidence="1" id="KW-0472">Membrane</keyword>
<sequence length="226" mass="25242">MVIGEDVNKVWRLGCGDRDNEKLEAVVRDIDFKKVMLFEIWNEGYISLDDWGDLDAKNLLESLSERAEAANRELGRTRVGRELHVIGWMQEPVFDKHTNTVYWSIEFESSEEGAVVLSVAIRLGRESFVKLICIASKESYASGDGHFDAMLRSHSFDPGYRHQDYRTGDRIASYGVASLVAASVVGEMANATGATGILKILGAFIFAGIAAVLYKLKNIFKRRGEE</sequence>
<dbReference type="AlphaFoldDB" id="A0A0H5DQ13"/>
<feature type="transmembrane region" description="Helical" evidence="1">
    <location>
        <begin position="171"/>
        <end position="190"/>
    </location>
</feature>
<organism evidence="2 3">
    <name type="scientific">Estrella lausannensis</name>
    <dbReference type="NCBI Taxonomy" id="483423"/>
    <lineage>
        <taxon>Bacteria</taxon>
        <taxon>Pseudomonadati</taxon>
        <taxon>Chlamydiota</taxon>
        <taxon>Chlamydiia</taxon>
        <taxon>Parachlamydiales</taxon>
        <taxon>Candidatus Criblamydiaceae</taxon>
        <taxon>Estrella</taxon>
    </lineage>
</organism>
<dbReference type="Pfam" id="PF09935">
    <property type="entry name" value="DUF2167"/>
    <property type="match status" value="1"/>
</dbReference>
<keyword evidence="1" id="KW-0812">Transmembrane</keyword>
<feature type="transmembrane region" description="Helical" evidence="1">
    <location>
        <begin position="196"/>
        <end position="214"/>
    </location>
</feature>
<evidence type="ECO:0000256" key="1">
    <source>
        <dbReference type="SAM" id="Phobius"/>
    </source>
</evidence>
<protein>
    <submittedName>
        <fullName evidence="2">Conserved putative membrane protein</fullName>
    </submittedName>
</protein>
<proteinExistence type="predicted"/>
<evidence type="ECO:0000313" key="2">
    <source>
        <dbReference type="EMBL" id="CRX38128.1"/>
    </source>
</evidence>
<accession>A0A0H5DQ13</accession>
<keyword evidence="3" id="KW-1185">Reference proteome</keyword>
<dbReference type="InterPro" id="IPR018682">
    <property type="entry name" value="DUF2167_membr"/>
</dbReference>
<gene>
    <name evidence="2" type="ORF">ELAC_0776</name>
</gene>
<reference evidence="3" key="1">
    <citation type="submission" date="2015-06" db="EMBL/GenBank/DDBJ databases">
        <authorList>
            <person name="Bertelli C."/>
        </authorList>
    </citation>
    <scope>NUCLEOTIDE SEQUENCE [LARGE SCALE GENOMIC DNA]</scope>
    <source>
        <strain evidence="3">CRIB-30</strain>
    </source>
</reference>
<name>A0A0H5DQ13_9BACT</name>
<dbReference type="EMBL" id="CWGJ01000011">
    <property type="protein sequence ID" value="CRX38128.1"/>
    <property type="molecule type" value="Genomic_DNA"/>
</dbReference>
<dbReference type="Proteomes" id="UP000220251">
    <property type="component" value="Unassembled WGS sequence"/>
</dbReference>
<keyword evidence="1" id="KW-1133">Transmembrane helix</keyword>